<proteinExistence type="predicted"/>
<dbReference type="Proteomes" id="UP001165190">
    <property type="component" value="Unassembled WGS sequence"/>
</dbReference>
<comment type="caution">
    <text evidence="2">The sequence shown here is derived from an EMBL/GenBank/DDBJ whole genome shotgun (WGS) entry which is preliminary data.</text>
</comment>
<dbReference type="PANTHER" id="PTHR31286">
    <property type="entry name" value="GLYCINE-RICH CELL WALL STRUCTURAL PROTEIN 1.8-LIKE"/>
    <property type="match status" value="1"/>
</dbReference>
<name>A0A9W7H5L9_HIBTR</name>
<organism evidence="2 3">
    <name type="scientific">Hibiscus trionum</name>
    <name type="common">Flower of an hour</name>
    <dbReference type="NCBI Taxonomy" id="183268"/>
    <lineage>
        <taxon>Eukaryota</taxon>
        <taxon>Viridiplantae</taxon>
        <taxon>Streptophyta</taxon>
        <taxon>Embryophyta</taxon>
        <taxon>Tracheophyta</taxon>
        <taxon>Spermatophyta</taxon>
        <taxon>Magnoliopsida</taxon>
        <taxon>eudicotyledons</taxon>
        <taxon>Gunneridae</taxon>
        <taxon>Pentapetalae</taxon>
        <taxon>rosids</taxon>
        <taxon>malvids</taxon>
        <taxon>Malvales</taxon>
        <taxon>Malvaceae</taxon>
        <taxon>Malvoideae</taxon>
        <taxon>Hibiscus</taxon>
    </lineage>
</organism>
<feature type="domain" description="DUF4283" evidence="1">
    <location>
        <begin position="45"/>
        <end position="124"/>
    </location>
</feature>
<reference evidence="2" key="1">
    <citation type="submission" date="2023-05" db="EMBL/GenBank/DDBJ databases">
        <title>Genome and transcriptome analyses reveal genes involved in the formation of fine ridges on petal epidermal cells in Hibiscus trionum.</title>
        <authorList>
            <person name="Koshimizu S."/>
            <person name="Masuda S."/>
            <person name="Ishii T."/>
            <person name="Shirasu K."/>
            <person name="Hoshino A."/>
            <person name="Arita M."/>
        </authorList>
    </citation>
    <scope>NUCLEOTIDE SEQUENCE</scope>
    <source>
        <strain evidence="2">Hamamatsu line</strain>
    </source>
</reference>
<evidence type="ECO:0000259" key="1">
    <source>
        <dbReference type="Pfam" id="PF14111"/>
    </source>
</evidence>
<sequence length="181" mass="20144">MGDCAASSGADWRKLFVGSSDQSLDFCPSDGVVAPPADVFDEGSQVWRFALVGQFLGRAPSFGALQKIAGILWGKQGAVEVSSVGENLVVFRFVNSTVRDWVFENGPWHFQNKPLILRRWEPNLSSLDFKLDRLPVWFHLWGIPLELFSRRGLSYIASAIGCPLYMDSTTASRQRLAYAKV</sequence>
<dbReference type="InterPro" id="IPR040256">
    <property type="entry name" value="At4g02000-like"/>
</dbReference>
<dbReference type="OrthoDB" id="998343at2759"/>
<evidence type="ECO:0000313" key="2">
    <source>
        <dbReference type="EMBL" id="GMI71454.1"/>
    </source>
</evidence>
<gene>
    <name evidence="2" type="ORF">HRI_000814700</name>
</gene>
<evidence type="ECO:0000313" key="3">
    <source>
        <dbReference type="Proteomes" id="UP001165190"/>
    </source>
</evidence>
<dbReference type="AlphaFoldDB" id="A0A9W7H5L9"/>
<accession>A0A9W7H5L9</accession>
<dbReference type="PANTHER" id="PTHR31286:SF165">
    <property type="entry name" value="DUF4283 DOMAIN-CONTAINING PROTEIN"/>
    <property type="match status" value="1"/>
</dbReference>
<dbReference type="Pfam" id="PF14111">
    <property type="entry name" value="DUF4283"/>
    <property type="match status" value="1"/>
</dbReference>
<dbReference type="InterPro" id="IPR025558">
    <property type="entry name" value="DUF4283"/>
</dbReference>
<protein>
    <recommendedName>
        <fullName evidence="1">DUF4283 domain-containing protein</fullName>
    </recommendedName>
</protein>
<dbReference type="EMBL" id="BSYR01000010">
    <property type="protein sequence ID" value="GMI71454.1"/>
    <property type="molecule type" value="Genomic_DNA"/>
</dbReference>
<keyword evidence="3" id="KW-1185">Reference proteome</keyword>